<evidence type="ECO:0000256" key="4">
    <source>
        <dbReference type="ARBA" id="ARBA00022692"/>
    </source>
</evidence>
<feature type="transmembrane region" description="Helical" evidence="7">
    <location>
        <begin position="212"/>
        <end position="237"/>
    </location>
</feature>
<evidence type="ECO:0000256" key="2">
    <source>
        <dbReference type="ARBA" id="ARBA00022448"/>
    </source>
</evidence>
<feature type="domain" description="ABC transmembrane type-1" evidence="8">
    <location>
        <begin position="96"/>
        <end position="280"/>
    </location>
</feature>
<name>A0ABU9DFT8_9BACL</name>
<dbReference type="SUPFAM" id="SSF161098">
    <property type="entry name" value="MetI-like"/>
    <property type="match status" value="1"/>
</dbReference>
<dbReference type="RefSeq" id="WP_341414795.1">
    <property type="nucleotide sequence ID" value="NZ_JBBPCC010000003.1"/>
</dbReference>
<dbReference type="PANTHER" id="PTHR43386">
    <property type="entry name" value="OLIGOPEPTIDE TRANSPORT SYSTEM PERMEASE PROTEIN APPC"/>
    <property type="match status" value="1"/>
</dbReference>
<dbReference type="PROSITE" id="PS50928">
    <property type="entry name" value="ABC_TM1"/>
    <property type="match status" value="1"/>
</dbReference>
<comment type="caution">
    <text evidence="9">The sequence shown here is derived from an EMBL/GenBank/DDBJ whole genome shotgun (WGS) entry which is preliminary data.</text>
</comment>
<evidence type="ECO:0000313" key="9">
    <source>
        <dbReference type="EMBL" id="MEK8127744.1"/>
    </source>
</evidence>
<proteinExistence type="inferred from homology"/>
<comment type="similarity">
    <text evidence="7">Belongs to the binding-protein-dependent transport system permease family.</text>
</comment>
<organism evidence="9 10">
    <name type="scientific">Paenibacillus filicis</name>
    <dbReference type="NCBI Taxonomy" id="669464"/>
    <lineage>
        <taxon>Bacteria</taxon>
        <taxon>Bacillati</taxon>
        <taxon>Bacillota</taxon>
        <taxon>Bacilli</taxon>
        <taxon>Bacillales</taxon>
        <taxon>Paenibacillaceae</taxon>
        <taxon>Paenibacillus</taxon>
    </lineage>
</organism>
<feature type="transmembrane region" description="Helical" evidence="7">
    <location>
        <begin position="257"/>
        <end position="280"/>
    </location>
</feature>
<feature type="transmembrane region" description="Helical" evidence="7">
    <location>
        <begin position="157"/>
        <end position="173"/>
    </location>
</feature>
<keyword evidence="2 7" id="KW-0813">Transport</keyword>
<dbReference type="PANTHER" id="PTHR43386:SF1">
    <property type="entry name" value="D,D-DIPEPTIDE TRANSPORT SYSTEM PERMEASE PROTEIN DDPC-RELATED"/>
    <property type="match status" value="1"/>
</dbReference>
<evidence type="ECO:0000313" key="10">
    <source>
        <dbReference type="Proteomes" id="UP001469365"/>
    </source>
</evidence>
<dbReference type="Pfam" id="PF00528">
    <property type="entry name" value="BPD_transp_1"/>
    <property type="match status" value="1"/>
</dbReference>
<keyword evidence="4 7" id="KW-0812">Transmembrane</keyword>
<evidence type="ECO:0000259" key="8">
    <source>
        <dbReference type="PROSITE" id="PS50928"/>
    </source>
</evidence>
<keyword evidence="3" id="KW-1003">Cell membrane</keyword>
<evidence type="ECO:0000256" key="5">
    <source>
        <dbReference type="ARBA" id="ARBA00022989"/>
    </source>
</evidence>
<dbReference type="Pfam" id="PF12911">
    <property type="entry name" value="OppC_N"/>
    <property type="match status" value="1"/>
</dbReference>
<feature type="transmembrane region" description="Helical" evidence="7">
    <location>
        <begin position="134"/>
        <end position="151"/>
    </location>
</feature>
<evidence type="ECO:0000256" key="1">
    <source>
        <dbReference type="ARBA" id="ARBA00004651"/>
    </source>
</evidence>
<accession>A0ABU9DFT8</accession>
<dbReference type="InterPro" id="IPR000515">
    <property type="entry name" value="MetI-like"/>
</dbReference>
<dbReference type="InterPro" id="IPR025966">
    <property type="entry name" value="OppC_N"/>
</dbReference>
<dbReference type="EMBL" id="JBBPCC010000003">
    <property type="protein sequence ID" value="MEK8127744.1"/>
    <property type="molecule type" value="Genomic_DNA"/>
</dbReference>
<dbReference type="InterPro" id="IPR050366">
    <property type="entry name" value="BP-dependent_transpt_permease"/>
</dbReference>
<evidence type="ECO:0000256" key="7">
    <source>
        <dbReference type="RuleBase" id="RU363032"/>
    </source>
</evidence>
<comment type="subcellular location">
    <subcellularLocation>
        <location evidence="1 7">Cell membrane</location>
        <topology evidence="1 7">Multi-pass membrane protein</topology>
    </subcellularLocation>
</comment>
<gene>
    <name evidence="9" type="ORF">WMW72_07415</name>
</gene>
<sequence>MNTVAESALPLRTYRQERRRVLLRKWLDNRLLTTGSGIIALVVAIAFLGPVLVPYTPLEMDAVNRLTGPSWTHLFGTDNFGRDVFSRVVYGTRSSIIISLSVTVIASLIGMLVGLLSAYYALLDHILMRICDGLFAFPSILLAIAIMSTLGPKTSNVVIALSIIFIPSIARIIRSAALVVREKTFIEALHAQGAGPWRIIWLHIAPNTLSPLIIQASFVFAVTILTEAALSFLGAGIPAPQPSLGNILYDGKIVIYSAWWMTVFPGILVILIVLGLNLFGDGLRDLLDPKLTSGRGK</sequence>
<dbReference type="CDD" id="cd06261">
    <property type="entry name" value="TM_PBP2"/>
    <property type="match status" value="1"/>
</dbReference>
<dbReference type="Gene3D" id="1.10.3720.10">
    <property type="entry name" value="MetI-like"/>
    <property type="match status" value="1"/>
</dbReference>
<evidence type="ECO:0000256" key="3">
    <source>
        <dbReference type="ARBA" id="ARBA00022475"/>
    </source>
</evidence>
<reference evidence="9 10" key="1">
    <citation type="submission" date="2024-04" db="EMBL/GenBank/DDBJ databases">
        <title>draft genome sequnece of Paenibacillus filicis.</title>
        <authorList>
            <person name="Kim D.-U."/>
        </authorList>
    </citation>
    <scope>NUCLEOTIDE SEQUENCE [LARGE SCALE GENOMIC DNA]</scope>
    <source>
        <strain evidence="9 10">KACC14197</strain>
    </source>
</reference>
<dbReference type="Proteomes" id="UP001469365">
    <property type="component" value="Unassembled WGS sequence"/>
</dbReference>
<keyword evidence="10" id="KW-1185">Reference proteome</keyword>
<protein>
    <submittedName>
        <fullName evidence="9">ABC transporter permease</fullName>
    </submittedName>
</protein>
<feature type="transmembrane region" description="Helical" evidence="7">
    <location>
        <begin position="31"/>
        <end position="53"/>
    </location>
</feature>
<keyword evidence="5 7" id="KW-1133">Transmembrane helix</keyword>
<feature type="transmembrane region" description="Helical" evidence="7">
    <location>
        <begin position="96"/>
        <end position="122"/>
    </location>
</feature>
<keyword evidence="6 7" id="KW-0472">Membrane</keyword>
<evidence type="ECO:0000256" key="6">
    <source>
        <dbReference type="ARBA" id="ARBA00023136"/>
    </source>
</evidence>
<dbReference type="InterPro" id="IPR035906">
    <property type="entry name" value="MetI-like_sf"/>
</dbReference>